<feature type="transmembrane region" description="Helical" evidence="1">
    <location>
        <begin position="21"/>
        <end position="47"/>
    </location>
</feature>
<accession>A0A1S8DCB9</accession>
<evidence type="ECO:0008006" key="4">
    <source>
        <dbReference type="Google" id="ProtNLM"/>
    </source>
</evidence>
<keyword evidence="1" id="KW-0812">Transmembrane</keyword>
<feature type="transmembrane region" description="Helical" evidence="1">
    <location>
        <begin position="82"/>
        <end position="99"/>
    </location>
</feature>
<dbReference type="OrthoDB" id="6919381at2"/>
<reference evidence="2 3" key="1">
    <citation type="submission" date="2017-01" db="EMBL/GenBank/DDBJ databases">
        <title>Draft genome sequence of Pseudomonas pachastrellae type strain CCUG 46540T from a deep sea.</title>
        <authorList>
            <person name="Gomila M."/>
            <person name="Mulet M."/>
            <person name="Lalucat J."/>
            <person name="Garcia-Valdes E."/>
        </authorList>
    </citation>
    <scope>NUCLEOTIDE SEQUENCE [LARGE SCALE GENOMIC DNA]</scope>
    <source>
        <strain evidence="2 3">CCUG 46540</strain>
    </source>
</reference>
<dbReference type="AlphaFoldDB" id="A0A1S8DCB9"/>
<dbReference type="STRING" id="254161.SAMN05216256_109122"/>
<keyword evidence="1" id="KW-0472">Membrane</keyword>
<evidence type="ECO:0000256" key="1">
    <source>
        <dbReference type="SAM" id="Phobius"/>
    </source>
</evidence>
<organism evidence="2 3">
    <name type="scientific">Halopseudomonas pachastrellae</name>
    <dbReference type="NCBI Taxonomy" id="254161"/>
    <lineage>
        <taxon>Bacteria</taxon>
        <taxon>Pseudomonadati</taxon>
        <taxon>Pseudomonadota</taxon>
        <taxon>Gammaproteobacteria</taxon>
        <taxon>Pseudomonadales</taxon>
        <taxon>Pseudomonadaceae</taxon>
        <taxon>Halopseudomonas</taxon>
    </lineage>
</organism>
<feature type="transmembrane region" description="Helical" evidence="1">
    <location>
        <begin position="53"/>
        <end position="75"/>
    </location>
</feature>
<comment type="caution">
    <text evidence="2">The sequence shown here is derived from an EMBL/GenBank/DDBJ whole genome shotgun (WGS) entry which is preliminary data.</text>
</comment>
<keyword evidence="1" id="KW-1133">Transmembrane helix</keyword>
<dbReference type="EMBL" id="MUBC01000036">
    <property type="protein sequence ID" value="ONM43085.1"/>
    <property type="molecule type" value="Genomic_DNA"/>
</dbReference>
<keyword evidence="3" id="KW-1185">Reference proteome</keyword>
<gene>
    <name evidence="2" type="ORF">BXT89_14615</name>
</gene>
<name>A0A1S8DCB9_9GAMM</name>
<protein>
    <recommendedName>
        <fullName evidence="4">Iron transporter</fullName>
    </recommendedName>
</protein>
<evidence type="ECO:0000313" key="2">
    <source>
        <dbReference type="EMBL" id="ONM43085.1"/>
    </source>
</evidence>
<sequence>MNDVFPQTPRLSAPAQRRLDLVARCLLAAPGGYLLTALCTASLALLLPGEPAQAVLAATQLSFLLYCVLVIWAFCARSAARAWLIAVLSCLPAALHLIWRELL</sequence>
<proteinExistence type="predicted"/>
<dbReference type="Proteomes" id="UP000242847">
    <property type="component" value="Unassembled WGS sequence"/>
</dbReference>
<dbReference type="RefSeq" id="WP_083728416.1">
    <property type="nucleotide sequence ID" value="NZ_FOUD01000009.1"/>
</dbReference>
<evidence type="ECO:0000313" key="3">
    <source>
        <dbReference type="Proteomes" id="UP000242847"/>
    </source>
</evidence>